<feature type="transmembrane region" description="Helical" evidence="2">
    <location>
        <begin position="81"/>
        <end position="105"/>
    </location>
</feature>
<evidence type="ECO:0000313" key="3">
    <source>
        <dbReference type="EMBL" id="KAF2241111.1"/>
    </source>
</evidence>
<dbReference type="GeneID" id="54589353"/>
<feature type="region of interest" description="Disordered" evidence="1">
    <location>
        <begin position="193"/>
        <end position="215"/>
    </location>
</feature>
<name>A0A6A6HSX8_9PLEO</name>
<keyword evidence="2" id="KW-0812">Transmembrane</keyword>
<evidence type="ECO:0000256" key="2">
    <source>
        <dbReference type="SAM" id="Phobius"/>
    </source>
</evidence>
<feature type="transmembrane region" description="Helical" evidence="2">
    <location>
        <begin position="49"/>
        <end position="69"/>
    </location>
</feature>
<keyword evidence="4" id="KW-1185">Reference proteome</keyword>
<dbReference type="RefSeq" id="XP_033676115.1">
    <property type="nucleotide sequence ID" value="XM_033836023.1"/>
</dbReference>
<dbReference type="OrthoDB" id="5241710at2759"/>
<feature type="transmembrane region" description="Helical" evidence="2">
    <location>
        <begin position="117"/>
        <end position="140"/>
    </location>
</feature>
<feature type="compositionally biased region" description="Basic and acidic residues" evidence="1">
    <location>
        <begin position="206"/>
        <end position="215"/>
    </location>
</feature>
<proteinExistence type="predicted"/>
<sequence>MSAQTQRTLRIITLIAFLPGFGLLIPAGVEGKKAVNSYYYYHSSHVPPFFFGFIPLSLSAFTALGYIYSKPAAGEKSEKRRACAMLVADMLLVGAYLGVLLPVWIEEPRWLEMNARVMLLEGYATVPLLLNMCIHAFLVLSNKIVVKFVGSLGQGKECPHCHHRIGGGVDMAGKGKGEGYSLLRGEDYLDAREYDEDAQGPSQPRSSEERNVVEV</sequence>
<gene>
    <name evidence="3" type="ORF">BU26DRAFT_610971</name>
</gene>
<keyword evidence="2" id="KW-0472">Membrane</keyword>
<dbReference type="AlphaFoldDB" id="A0A6A6HSX8"/>
<protein>
    <submittedName>
        <fullName evidence="3">Uncharacterized protein</fullName>
    </submittedName>
</protein>
<organism evidence="3 4">
    <name type="scientific">Trematosphaeria pertusa</name>
    <dbReference type="NCBI Taxonomy" id="390896"/>
    <lineage>
        <taxon>Eukaryota</taxon>
        <taxon>Fungi</taxon>
        <taxon>Dikarya</taxon>
        <taxon>Ascomycota</taxon>
        <taxon>Pezizomycotina</taxon>
        <taxon>Dothideomycetes</taxon>
        <taxon>Pleosporomycetidae</taxon>
        <taxon>Pleosporales</taxon>
        <taxon>Massarineae</taxon>
        <taxon>Trematosphaeriaceae</taxon>
        <taxon>Trematosphaeria</taxon>
    </lineage>
</organism>
<evidence type="ECO:0000256" key="1">
    <source>
        <dbReference type="SAM" id="MobiDB-lite"/>
    </source>
</evidence>
<reference evidence="3" key="1">
    <citation type="journal article" date="2020" name="Stud. Mycol.">
        <title>101 Dothideomycetes genomes: a test case for predicting lifestyles and emergence of pathogens.</title>
        <authorList>
            <person name="Haridas S."/>
            <person name="Albert R."/>
            <person name="Binder M."/>
            <person name="Bloem J."/>
            <person name="Labutti K."/>
            <person name="Salamov A."/>
            <person name="Andreopoulos B."/>
            <person name="Baker S."/>
            <person name="Barry K."/>
            <person name="Bills G."/>
            <person name="Bluhm B."/>
            <person name="Cannon C."/>
            <person name="Castanera R."/>
            <person name="Culley D."/>
            <person name="Daum C."/>
            <person name="Ezra D."/>
            <person name="Gonzalez J."/>
            <person name="Henrissat B."/>
            <person name="Kuo A."/>
            <person name="Liang C."/>
            <person name="Lipzen A."/>
            <person name="Lutzoni F."/>
            <person name="Magnuson J."/>
            <person name="Mondo S."/>
            <person name="Nolan M."/>
            <person name="Ohm R."/>
            <person name="Pangilinan J."/>
            <person name="Park H.-J."/>
            <person name="Ramirez L."/>
            <person name="Alfaro M."/>
            <person name="Sun H."/>
            <person name="Tritt A."/>
            <person name="Yoshinaga Y."/>
            <person name="Zwiers L.-H."/>
            <person name="Turgeon B."/>
            <person name="Goodwin S."/>
            <person name="Spatafora J."/>
            <person name="Crous P."/>
            <person name="Grigoriev I."/>
        </authorList>
    </citation>
    <scope>NUCLEOTIDE SEQUENCE</scope>
    <source>
        <strain evidence="3">CBS 122368</strain>
    </source>
</reference>
<accession>A0A6A6HSX8</accession>
<keyword evidence="2" id="KW-1133">Transmembrane helix</keyword>
<dbReference type="Proteomes" id="UP000800094">
    <property type="component" value="Unassembled WGS sequence"/>
</dbReference>
<dbReference type="EMBL" id="ML987213">
    <property type="protein sequence ID" value="KAF2241111.1"/>
    <property type="molecule type" value="Genomic_DNA"/>
</dbReference>
<feature type="transmembrane region" description="Helical" evidence="2">
    <location>
        <begin position="12"/>
        <end position="29"/>
    </location>
</feature>
<evidence type="ECO:0000313" key="4">
    <source>
        <dbReference type="Proteomes" id="UP000800094"/>
    </source>
</evidence>